<comment type="caution">
    <text evidence="1">The sequence shown here is derived from an EMBL/GenBank/DDBJ whole genome shotgun (WGS) entry which is preliminary data.</text>
</comment>
<gene>
    <name evidence="1" type="ORF">H4R21_006330</name>
</gene>
<name>A0ACC1KKX3_9FUNG</name>
<reference evidence="1" key="1">
    <citation type="submission" date="2022-07" db="EMBL/GenBank/DDBJ databases">
        <title>Phylogenomic reconstructions and comparative analyses of Kickxellomycotina fungi.</title>
        <authorList>
            <person name="Reynolds N.K."/>
            <person name="Stajich J.E."/>
            <person name="Barry K."/>
            <person name="Grigoriev I.V."/>
            <person name="Crous P."/>
            <person name="Smith M.E."/>
        </authorList>
    </citation>
    <scope>NUCLEOTIDE SEQUENCE</scope>
    <source>
        <strain evidence="1">BCRC 34780</strain>
    </source>
</reference>
<protein>
    <submittedName>
        <fullName evidence="1">Uncharacterized protein</fullName>
    </submittedName>
</protein>
<evidence type="ECO:0000313" key="1">
    <source>
        <dbReference type="EMBL" id="KAJ2791375.1"/>
    </source>
</evidence>
<organism evidence="1 2">
    <name type="scientific">Coemansia helicoidea</name>
    <dbReference type="NCBI Taxonomy" id="1286919"/>
    <lineage>
        <taxon>Eukaryota</taxon>
        <taxon>Fungi</taxon>
        <taxon>Fungi incertae sedis</taxon>
        <taxon>Zoopagomycota</taxon>
        <taxon>Kickxellomycotina</taxon>
        <taxon>Kickxellomycetes</taxon>
        <taxon>Kickxellales</taxon>
        <taxon>Kickxellaceae</taxon>
        <taxon>Coemansia</taxon>
    </lineage>
</organism>
<sequence>MTFVHGFLHCDPHPGNLFVRPRARADTAHGYNFDLVLLDHGLYRQLTPRFRYEYAEMWRALMKGDADQIRHWSRRLAGTDLYRLFAVILTGQNWSTIETQSLARASEPAQFSLGALTEKQPDLLRQIADVLSTVPPVLLLVLKTNDLLRMIDQKLFADQPAGVQRRAQLQSWLRLSHYCLVAIRDAHMADAGRTGTGVAQSVRRACRLLANWLCFWRDSAVLAVLSAALSIEDLLARLALWLPTIRTERTASLALLPRTAGSS</sequence>
<accession>A0ACC1KKX3</accession>
<proteinExistence type="predicted"/>
<dbReference type="EMBL" id="JANBUN010003314">
    <property type="protein sequence ID" value="KAJ2791375.1"/>
    <property type="molecule type" value="Genomic_DNA"/>
</dbReference>
<keyword evidence="2" id="KW-1185">Reference proteome</keyword>
<dbReference type="Proteomes" id="UP001140087">
    <property type="component" value="Unassembled WGS sequence"/>
</dbReference>
<evidence type="ECO:0000313" key="2">
    <source>
        <dbReference type="Proteomes" id="UP001140087"/>
    </source>
</evidence>